<dbReference type="KEGG" id="vg:19686844"/>
<protein>
    <submittedName>
        <fullName evidence="1">Uncharacterized protein</fullName>
    </submittedName>
</protein>
<name>A0A060AMB5_9CAUD</name>
<gene>
    <name evidence="1" type="ORF">CR8_093</name>
</gene>
<sequence length="70" mass="8162">MFVYLNQLASEEPICLDVANIREFHPQMTEVEGKDRKGTLITLYRGEPWIVKQSCYDVLQMCQKAKRGEL</sequence>
<accession>A0A060AMB5</accession>
<dbReference type="EMBL" id="KC954774">
    <property type="protein sequence ID" value="AIA64623.1"/>
    <property type="molecule type" value="Genomic_DNA"/>
</dbReference>
<dbReference type="GeneID" id="19686844"/>
<evidence type="ECO:0000313" key="1">
    <source>
        <dbReference type="EMBL" id="AIA64623.1"/>
    </source>
</evidence>
<reference evidence="1 2" key="1">
    <citation type="submission" date="2013-04" db="EMBL/GenBank/DDBJ databases">
        <title>Complete Genome Sequence of Cronobacter sakazakii Bacteriophage CR8.</title>
        <authorList>
            <person name="Kim Y."/>
            <person name="Shin H."/>
            <person name="Ryu S."/>
        </authorList>
    </citation>
    <scope>NUCLEOTIDE SEQUENCE [LARGE SCALE GENOMIC DNA]</scope>
</reference>
<organism evidence="1 2">
    <name type="scientific">Cronobacter phage CR8</name>
    <dbReference type="NCBI Taxonomy" id="1327934"/>
    <lineage>
        <taxon>Viruses</taxon>
        <taxon>Duplodnaviria</taxon>
        <taxon>Heunggongvirae</taxon>
        <taxon>Uroviricota</taxon>
        <taxon>Caudoviricetes</taxon>
        <taxon>Vequintavirinae</taxon>
        <taxon>Certrevirus</taxon>
        <taxon>Certrevirus CR8</taxon>
    </lineage>
</organism>
<keyword evidence="2" id="KW-1185">Reference proteome</keyword>
<dbReference type="Proteomes" id="UP000026984">
    <property type="component" value="Segment"/>
</dbReference>
<proteinExistence type="predicted"/>
<evidence type="ECO:0000313" key="2">
    <source>
        <dbReference type="Proteomes" id="UP000026984"/>
    </source>
</evidence>
<dbReference type="RefSeq" id="YP_009042330.1">
    <property type="nucleotide sequence ID" value="NC_024354.1"/>
</dbReference>